<sequence>MIIDAHTHIGNSFWGQFSPEFLLDIIGDDVDIAICSNLEGIDSFTGKDEIECNLDMLNACKKFPKLKPLAVCEVDRTENADKIRKLLSEHPQFIGLKFHPEFTKLRADSDKYNDYLKVAQEYKKPCLYHSGHIRSRFSSPELIYKKAKEFPDVPIILGHLSTTTRECHERAIEIMLESIEKEDATLYADVSWVEIEDVILLIESLKNTKKGDYTHRIMWASDAPVGDFNQKKEIYAENLAKFQSAIKEHFNDETLLNALLYQNAVQCYLNAIQ</sequence>
<dbReference type="Pfam" id="PF04909">
    <property type="entry name" value="Amidohydro_2"/>
    <property type="match status" value="1"/>
</dbReference>
<reference evidence="2" key="2">
    <citation type="journal article" date="2021" name="PeerJ">
        <title>Extensive microbial diversity within the chicken gut microbiome revealed by metagenomics and culture.</title>
        <authorList>
            <person name="Gilroy R."/>
            <person name="Ravi A."/>
            <person name="Getino M."/>
            <person name="Pursley I."/>
            <person name="Horton D.L."/>
            <person name="Alikhan N.F."/>
            <person name="Baker D."/>
            <person name="Gharbi K."/>
            <person name="Hall N."/>
            <person name="Watson M."/>
            <person name="Adriaenssens E.M."/>
            <person name="Foster-Nyarko E."/>
            <person name="Jarju S."/>
            <person name="Secka A."/>
            <person name="Antonio M."/>
            <person name="Oren A."/>
            <person name="Chaudhuri R.R."/>
            <person name="La Ragione R."/>
            <person name="Hildebrand F."/>
            <person name="Pallen M.J."/>
        </authorList>
    </citation>
    <scope>NUCLEOTIDE SEQUENCE</scope>
    <source>
        <strain evidence="2">6276</strain>
    </source>
</reference>
<evidence type="ECO:0000313" key="2">
    <source>
        <dbReference type="EMBL" id="HIS35612.1"/>
    </source>
</evidence>
<gene>
    <name evidence="2" type="ORF">IAC10_03145</name>
</gene>
<dbReference type="AlphaFoldDB" id="A0A9D1JM36"/>
<comment type="caution">
    <text evidence="2">The sequence shown here is derived from an EMBL/GenBank/DDBJ whole genome shotgun (WGS) entry which is preliminary data.</text>
</comment>
<dbReference type="InterPro" id="IPR032466">
    <property type="entry name" value="Metal_Hydrolase"/>
</dbReference>
<dbReference type="SUPFAM" id="SSF51556">
    <property type="entry name" value="Metallo-dependent hydrolases"/>
    <property type="match status" value="1"/>
</dbReference>
<dbReference type="Proteomes" id="UP000823928">
    <property type="component" value="Unassembled WGS sequence"/>
</dbReference>
<dbReference type="GO" id="GO:0016787">
    <property type="term" value="F:hydrolase activity"/>
    <property type="evidence" value="ECO:0007669"/>
    <property type="project" value="InterPro"/>
</dbReference>
<dbReference type="Gene3D" id="3.20.20.140">
    <property type="entry name" value="Metal-dependent hydrolases"/>
    <property type="match status" value="1"/>
</dbReference>
<accession>A0A9D1JM36</accession>
<reference evidence="2" key="1">
    <citation type="submission" date="2020-10" db="EMBL/GenBank/DDBJ databases">
        <authorList>
            <person name="Gilroy R."/>
        </authorList>
    </citation>
    <scope>NUCLEOTIDE SEQUENCE</scope>
    <source>
        <strain evidence="2">6276</strain>
    </source>
</reference>
<proteinExistence type="predicted"/>
<dbReference type="EMBL" id="DVIU01000065">
    <property type="protein sequence ID" value="HIS35612.1"/>
    <property type="molecule type" value="Genomic_DNA"/>
</dbReference>
<evidence type="ECO:0000259" key="1">
    <source>
        <dbReference type="Pfam" id="PF04909"/>
    </source>
</evidence>
<feature type="domain" description="Amidohydrolase-related" evidence="1">
    <location>
        <begin position="51"/>
        <end position="268"/>
    </location>
</feature>
<name>A0A9D1JM36_9BACT</name>
<protein>
    <submittedName>
        <fullName evidence="2">Amidohydrolase family protein</fullName>
    </submittedName>
</protein>
<evidence type="ECO:0000313" key="3">
    <source>
        <dbReference type="Proteomes" id="UP000823928"/>
    </source>
</evidence>
<dbReference type="InterPro" id="IPR006680">
    <property type="entry name" value="Amidohydro-rel"/>
</dbReference>
<organism evidence="2 3">
    <name type="scientific">Candidatus Scatousia excrementigallinarum</name>
    <dbReference type="NCBI Taxonomy" id="2840935"/>
    <lineage>
        <taxon>Bacteria</taxon>
        <taxon>Candidatus Scatousia</taxon>
    </lineage>
</organism>